<evidence type="ECO:0000313" key="7">
    <source>
        <dbReference type="Proteomes" id="UP001606099"/>
    </source>
</evidence>
<feature type="transmembrane region" description="Helical" evidence="5">
    <location>
        <begin position="278"/>
        <end position="299"/>
    </location>
</feature>
<evidence type="ECO:0000256" key="3">
    <source>
        <dbReference type="ARBA" id="ARBA00022989"/>
    </source>
</evidence>
<evidence type="ECO:0000256" key="5">
    <source>
        <dbReference type="SAM" id="Phobius"/>
    </source>
</evidence>
<evidence type="ECO:0000256" key="2">
    <source>
        <dbReference type="ARBA" id="ARBA00022692"/>
    </source>
</evidence>
<comment type="caution">
    <text evidence="6">The sequence shown here is derived from an EMBL/GenBank/DDBJ whole genome shotgun (WGS) entry which is preliminary data.</text>
</comment>
<feature type="transmembrane region" description="Helical" evidence="5">
    <location>
        <begin position="349"/>
        <end position="365"/>
    </location>
</feature>
<dbReference type="PANTHER" id="PTHR12778">
    <property type="entry name" value="SOLUTE CARRIER FAMILY 33 ACETYL-COA TRANSPORTER -RELATED"/>
    <property type="match status" value="1"/>
</dbReference>
<feature type="transmembrane region" description="Helical" evidence="5">
    <location>
        <begin position="20"/>
        <end position="39"/>
    </location>
</feature>
<dbReference type="InterPro" id="IPR011701">
    <property type="entry name" value="MFS"/>
</dbReference>
<accession>A0ABW7FTZ7</accession>
<dbReference type="PANTHER" id="PTHR12778:SF9">
    <property type="entry name" value="ACETYL-COENZYME A TRANSPORTER 1"/>
    <property type="match status" value="1"/>
</dbReference>
<feature type="transmembrane region" description="Helical" evidence="5">
    <location>
        <begin position="541"/>
        <end position="561"/>
    </location>
</feature>
<reference evidence="6 7" key="1">
    <citation type="submission" date="2024-08" db="EMBL/GenBank/DDBJ databases">
        <authorList>
            <person name="Lu H."/>
        </authorList>
    </citation>
    <scope>NUCLEOTIDE SEQUENCE [LARGE SCALE GENOMIC DNA]</scope>
    <source>
        <strain evidence="6 7">BYS180W</strain>
    </source>
</reference>
<dbReference type="Pfam" id="PF07690">
    <property type="entry name" value="MFS_1"/>
    <property type="match status" value="1"/>
</dbReference>
<feature type="transmembrane region" description="Helical" evidence="5">
    <location>
        <begin position="311"/>
        <end position="329"/>
    </location>
</feature>
<evidence type="ECO:0000256" key="1">
    <source>
        <dbReference type="ARBA" id="ARBA00004141"/>
    </source>
</evidence>
<dbReference type="RefSeq" id="WP_394459413.1">
    <property type="nucleotide sequence ID" value="NZ_JBIGHZ010000002.1"/>
</dbReference>
<dbReference type="Gene3D" id="1.20.1250.20">
    <property type="entry name" value="MFS general substrate transporter like domains"/>
    <property type="match status" value="2"/>
</dbReference>
<name>A0ABW7FTZ7_9BURK</name>
<feature type="transmembrane region" description="Helical" evidence="5">
    <location>
        <begin position="174"/>
        <end position="194"/>
    </location>
</feature>
<evidence type="ECO:0000313" key="6">
    <source>
        <dbReference type="EMBL" id="MFG6447768.1"/>
    </source>
</evidence>
<feature type="transmembrane region" description="Helical" evidence="5">
    <location>
        <begin position="45"/>
        <end position="63"/>
    </location>
</feature>
<dbReference type="InterPro" id="IPR036259">
    <property type="entry name" value="MFS_trans_sf"/>
</dbReference>
<dbReference type="Pfam" id="PF13000">
    <property type="entry name" value="Acatn"/>
    <property type="match status" value="1"/>
</dbReference>
<feature type="transmembrane region" description="Helical" evidence="5">
    <location>
        <begin position="243"/>
        <end position="263"/>
    </location>
</feature>
<feature type="transmembrane region" description="Helical" evidence="5">
    <location>
        <begin position="410"/>
        <end position="434"/>
    </location>
</feature>
<dbReference type="InterPro" id="IPR024371">
    <property type="entry name" value="AcetylCoA_trans_1-like"/>
</dbReference>
<keyword evidence="4 5" id="KW-0472">Membrane</keyword>
<evidence type="ECO:0000256" key="4">
    <source>
        <dbReference type="ARBA" id="ARBA00023136"/>
    </source>
</evidence>
<comment type="subcellular location">
    <subcellularLocation>
        <location evidence="1">Membrane</location>
        <topology evidence="1">Multi-pass membrane protein</topology>
    </subcellularLocation>
</comment>
<feature type="transmembrane region" description="Helical" evidence="5">
    <location>
        <begin position="477"/>
        <end position="498"/>
    </location>
</feature>
<dbReference type="SUPFAM" id="SSF103473">
    <property type="entry name" value="MFS general substrate transporter"/>
    <property type="match status" value="1"/>
</dbReference>
<feature type="transmembrane region" description="Helical" evidence="5">
    <location>
        <begin position="145"/>
        <end position="168"/>
    </location>
</feature>
<sequence>MLRLPNLLATPRGRLSAFFLLYVTEGIPLGFAITAVASQLRRMDVGPAAIGAFVASFYLPWAFKWAFGPVVDVFRSQRFGHRRAWIFAMQLLMAATLLALIWVPLPVGLALFTAVLLVHNTFAAVQDVAIDALAVNALRENETGLANGLMFAGAMLGQAIGGSGVLFLMPYTGFQGSFVLVALAILTVTWLVVWPMKEAVIAQLKPAAEQAAEIVGTGWRSVGAQMQQFAQEAFQSFLGSRGAFVGVFFSLLPAGAMALSLALQSNLAVELGMSNAEVAWLTLVSTLTSGLCMVVGGWISDRLGKRRTLTVYVLLMSLPVLAMAWALHQAGYVMPRDVGDVRQDALIEWLWWTTVAYNVGMGLMYGTRSAIMMDVTNPRVAGTQFTAYMAMSNLAIAFAATWQGQAAESLGYPMTLTMDAVLGLSSLLLLPWLYKSREALLCDARAAGRARTSALVLGALLGLALAPYLWVHDDANPWAGVINTVLTLCLVVAALFLYAATLLQQHSAALRRWCLCLALALLAVYLRKFVPESWSALADQLGALVCAVGGLTLTGLGVRAWTGLQTSQP</sequence>
<dbReference type="Proteomes" id="UP001606099">
    <property type="component" value="Unassembled WGS sequence"/>
</dbReference>
<keyword evidence="7" id="KW-1185">Reference proteome</keyword>
<organism evidence="6 7">
    <name type="scientific">Roseateles rivi</name>
    <dbReference type="NCBI Taxonomy" id="3299028"/>
    <lineage>
        <taxon>Bacteria</taxon>
        <taxon>Pseudomonadati</taxon>
        <taxon>Pseudomonadota</taxon>
        <taxon>Betaproteobacteria</taxon>
        <taxon>Burkholderiales</taxon>
        <taxon>Sphaerotilaceae</taxon>
        <taxon>Roseateles</taxon>
    </lineage>
</organism>
<feature type="transmembrane region" description="Helical" evidence="5">
    <location>
        <begin position="454"/>
        <end position="471"/>
    </location>
</feature>
<proteinExistence type="predicted"/>
<keyword evidence="3 5" id="KW-1133">Transmembrane helix</keyword>
<dbReference type="EMBL" id="JBIGHZ010000002">
    <property type="protein sequence ID" value="MFG6447768.1"/>
    <property type="molecule type" value="Genomic_DNA"/>
</dbReference>
<feature type="transmembrane region" description="Helical" evidence="5">
    <location>
        <begin position="385"/>
        <end position="404"/>
    </location>
</feature>
<feature type="transmembrane region" description="Helical" evidence="5">
    <location>
        <begin position="510"/>
        <end position="529"/>
    </location>
</feature>
<keyword evidence="2 5" id="KW-0812">Transmembrane</keyword>
<gene>
    <name evidence="6" type="ORF">ACG0Z6_05855</name>
</gene>
<dbReference type="InterPro" id="IPR004752">
    <property type="entry name" value="AmpG_permease/AT-1"/>
</dbReference>
<feature type="transmembrane region" description="Helical" evidence="5">
    <location>
        <begin position="84"/>
        <end position="103"/>
    </location>
</feature>
<protein>
    <submittedName>
        <fullName evidence="6">MFS transporter</fullName>
    </submittedName>
</protein>